<reference evidence="2" key="1">
    <citation type="submission" date="2020-10" db="EMBL/GenBank/DDBJ databases">
        <authorList>
            <person name="Gilroy R."/>
        </authorList>
    </citation>
    <scope>NUCLEOTIDE SEQUENCE</scope>
    <source>
        <strain evidence="2">CHK190-19873</strain>
    </source>
</reference>
<evidence type="ECO:0000313" key="3">
    <source>
        <dbReference type="Proteomes" id="UP000823935"/>
    </source>
</evidence>
<dbReference type="Proteomes" id="UP000823935">
    <property type="component" value="Unassembled WGS sequence"/>
</dbReference>
<feature type="region of interest" description="Disordered" evidence="1">
    <location>
        <begin position="66"/>
        <end position="88"/>
    </location>
</feature>
<comment type="caution">
    <text evidence="2">The sequence shown here is derived from an EMBL/GenBank/DDBJ whole genome shotgun (WGS) entry which is preliminary data.</text>
</comment>
<name>A0A9D1EUC1_9FIRM</name>
<sequence>MKIDIVTPYGNNRFDLAVDEVTALIQMAYKYSELEMENEMEENEPERLQEAVAAAWGVVDEKERKKIEEIKEPSETSDNGIHRKQLER</sequence>
<evidence type="ECO:0000313" key="2">
    <source>
        <dbReference type="EMBL" id="HIS32242.1"/>
    </source>
</evidence>
<evidence type="ECO:0000256" key="1">
    <source>
        <dbReference type="SAM" id="MobiDB-lite"/>
    </source>
</evidence>
<dbReference type="EMBL" id="DVIQ01000073">
    <property type="protein sequence ID" value="HIS32242.1"/>
    <property type="molecule type" value="Genomic_DNA"/>
</dbReference>
<dbReference type="AlphaFoldDB" id="A0A9D1EUC1"/>
<protein>
    <submittedName>
        <fullName evidence="2">Uncharacterized protein</fullName>
    </submittedName>
</protein>
<organism evidence="2 3">
    <name type="scientific">Candidatus Limivivens intestinipullorum</name>
    <dbReference type="NCBI Taxonomy" id="2840858"/>
    <lineage>
        <taxon>Bacteria</taxon>
        <taxon>Bacillati</taxon>
        <taxon>Bacillota</taxon>
        <taxon>Clostridia</taxon>
        <taxon>Lachnospirales</taxon>
        <taxon>Lachnospiraceae</taxon>
        <taxon>Lachnospiraceae incertae sedis</taxon>
        <taxon>Candidatus Limivivens</taxon>
    </lineage>
</organism>
<proteinExistence type="predicted"/>
<accession>A0A9D1EUC1</accession>
<reference evidence="2" key="2">
    <citation type="journal article" date="2021" name="PeerJ">
        <title>Extensive microbial diversity within the chicken gut microbiome revealed by metagenomics and culture.</title>
        <authorList>
            <person name="Gilroy R."/>
            <person name="Ravi A."/>
            <person name="Getino M."/>
            <person name="Pursley I."/>
            <person name="Horton D.L."/>
            <person name="Alikhan N.F."/>
            <person name="Baker D."/>
            <person name="Gharbi K."/>
            <person name="Hall N."/>
            <person name="Watson M."/>
            <person name="Adriaenssens E.M."/>
            <person name="Foster-Nyarko E."/>
            <person name="Jarju S."/>
            <person name="Secka A."/>
            <person name="Antonio M."/>
            <person name="Oren A."/>
            <person name="Chaudhuri R.R."/>
            <person name="La Ragione R."/>
            <person name="Hildebrand F."/>
            <person name="Pallen M.J."/>
        </authorList>
    </citation>
    <scope>NUCLEOTIDE SEQUENCE</scope>
    <source>
        <strain evidence="2">CHK190-19873</strain>
    </source>
</reference>
<gene>
    <name evidence="2" type="ORF">IAB44_11970</name>
</gene>